<feature type="active site" description="Charge relay system" evidence="5 6">
    <location>
        <position position="184"/>
    </location>
</feature>
<dbReference type="GO" id="GO:0006508">
    <property type="term" value="P:proteolysis"/>
    <property type="evidence" value="ECO:0007669"/>
    <property type="project" value="UniProtKB-KW"/>
</dbReference>
<feature type="domain" description="Peptidase S8/S53" evidence="8">
    <location>
        <begin position="175"/>
        <end position="427"/>
    </location>
</feature>
<dbReference type="InterPro" id="IPR000209">
    <property type="entry name" value="Peptidase_S8/S53_dom"/>
</dbReference>
<dbReference type="InterPro" id="IPR015500">
    <property type="entry name" value="Peptidase_S8_subtilisin-rel"/>
</dbReference>
<feature type="chain" id="PRO_5021847055" evidence="7">
    <location>
        <begin position="24"/>
        <end position="1157"/>
    </location>
</feature>
<dbReference type="RefSeq" id="WP_146358425.1">
    <property type="nucleotide sequence ID" value="NZ_VOBR01000029.1"/>
</dbReference>
<name>A0A563EJ79_9PSEU</name>
<evidence type="ECO:0000256" key="1">
    <source>
        <dbReference type="ARBA" id="ARBA00011073"/>
    </source>
</evidence>
<keyword evidence="10" id="KW-1185">Reference proteome</keyword>
<dbReference type="OrthoDB" id="9795680at2"/>
<dbReference type="InterPro" id="IPR036852">
    <property type="entry name" value="Peptidase_S8/S53_dom_sf"/>
</dbReference>
<sequence>MRPARHLVIAALAAGLVTPAAQAAPAVQHGASTRTVTLISGDKVVVDDKGAFVGTEGRPGTSFVRYVENDHQFVVPEDALPLLAKDRLDKRFFDVTALLDFGYEDAKIDHIPVLNSGFRAAGNTAKKDAAQQWGRLLQASIQSEKMWLDGRARLTLNESVPMVGAPQAWQNGLDGKGVTVAVLDTGYDQGHPELQGVVSTSKDFTGLGIQDTNGHGTHVASTVAGRGGTYTGVAKGATLAVGKVCEEFGCQESAVIAGMEWAAREAKAKVVSMSLGGDQSDGTDPLSQAVNRLTEETGALFVIAAGNSGVYRRVSSPAAADSALAVANVTKQGPLNDSSSRGPRIGDHAVKPDIAAPGTDIVAARAKDTLPGQAVDEFHARLTGTSMATPHVAGAAAILAQRNPSWTAGELKAHLMGTAKDGTKPDEVGTGLLDVAKAATQQVRADAGSLSYGLLEWPHTEVRNKTITYRNDGDQPVTLKVSLPLNDFSLSADTVTVPAHGTAPLTVILDPRKGLGQFYGYLTAEAPGVKITTAVGAYVQEERHRLTVRATGRDGKPVGEYMLLVNQTTGESSPLLLDATGVGSVKLPVADYAVLSRVKEYDEARHWYAPVSATDVVGKVSLAQDAEVVLDTRQAKPIKVDVGDSRVAQLHRETDLSVPRIPSKNTSGVSGPLYGATDVYGLRFGDPVANVTYETLLKAAQPRVSIDGRFRFPLGTYGSSGPVSGRHEYPVVLPGGDVKGALVVLQLKDGAEWEIFDHAQRLKDAGAAAVLQVGPIPFAMNEQTALPVVWATQHHAAGLVRELSEGKPVRLTLTGAETSPVSYNLFYPEKGLPAGKTYTRGPVAEVSSTYRSSGADALVSQRVHPVVEGQPAKMILLLDEWLLAPASRTEFYTAGNGIGFYREVGIGRMFGADARDPHVGNWSDQRYLKFRPGQKTSVVWNEGVSAPRVGIPPGGYAPWSRNEVARAGDAISASVSVFSAGNALEGWVRSGWGTLALSRDGQPLGTSPRPSYGEWRVPPGQGRYELALSAERAGAPQVALSTRVDTKWGFTSATSTGALPLLQVAYDIPLDIRNSARAGAPVPVKFTFPRQSGAGHATVRDWKAWASYDDGATWVPVRSIIPPGGKAGGFVSLKVTASDTDGNTVDQTVLRAYRLRA</sequence>
<protein>
    <submittedName>
        <fullName evidence="9">S8 family serine peptidase</fullName>
    </submittedName>
</protein>
<keyword evidence="2 6" id="KW-0645">Protease</keyword>
<dbReference type="PANTHER" id="PTHR43806:SF11">
    <property type="entry name" value="CEREVISIN-RELATED"/>
    <property type="match status" value="1"/>
</dbReference>
<comment type="similarity">
    <text evidence="1 6">Belongs to the peptidase S8 family.</text>
</comment>
<keyword evidence="7" id="KW-0732">Signal</keyword>
<feature type="active site" description="Charge relay system" evidence="5 6">
    <location>
        <position position="386"/>
    </location>
</feature>
<evidence type="ECO:0000256" key="3">
    <source>
        <dbReference type="ARBA" id="ARBA00022801"/>
    </source>
</evidence>
<dbReference type="PANTHER" id="PTHR43806">
    <property type="entry name" value="PEPTIDASE S8"/>
    <property type="match status" value="1"/>
</dbReference>
<dbReference type="Gene3D" id="3.40.50.200">
    <property type="entry name" value="Peptidase S8/S53 domain"/>
    <property type="match status" value="1"/>
</dbReference>
<feature type="active site" description="Charge relay system" evidence="5 6">
    <location>
        <position position="215"/>
    </location>
</feature>
<dbReference type="Proteomes" id="UP000316639">
    <property type="component" value="Unassembled WGS sequence"/>
</dbReference>
<keyword evidence="3 6" id="KW-0378">Hydrolase</keyword>
<evidence type="ECO:0000313" key="9">
    <source>
        <dbReference type="EMBL" id="TWP46916.1"/>
    </source>
</evidence>
<dbReference type="PROSITE" id="PS00138">
    <property type="entry name" value="SUBTILASE_SER"/>
    <property type="match status" value="1"/>
</dbReference>
<organism evidence="9 10">
    <name type="scientific">Lentzea tibetensis</name>
    <dbReference type="NCBI Taxonomy" id="2591470"/>
    <lineage>
        <taxon>Bacteria</taxon>
        <taxon>Bacillati</taxon>
        <taxon>Actinomycetota</taxon>
        <taxon>Actinomycetes</taxon>
        <taxon>Pseudonocardiales</taxon>
        <taxon>Pseudonocardiaceae</taxon>
        <taxon>Lentzea</taxon>
    </lineage>
</organism>
<feature type="signal peptide" evidence="7">
    <location>
        <begin position="1"/>
        <end position="23"/>
    </location>
</feature>
<reference evidence="9 10" key="1">
    <citation type="submission" date="2019-07" db="EMBL/GenBank/DDBJ databases">
        <title>Lentzea xizangensis sp. nov., isolated from Qinghai-Tibetan Plateau Soils.</title>
        <authorList>
            <person name="Huang J."/>
        </authorList>
    </citation>
    <scope>NUCLEOTIDE SEQUENCE [LARGE SCALE GENOMIC DNA]</scope>
    <source>
        <strain evidence="9 10">FXJ1.1311</strain>
    </source>
</reference>
<gene>
    <name evidence="9" type="ORF">FKR81_34515</name>
</gene>
<dbReference type="PROSITE" id="PS00137">
    <property type="entry name" value="SUBTILASE_HIS"/>
    <property type="match status" value="1"/>
</dbReference>
<evidence type="ECO:0000256" key="5">
    <source>
        <dbReference type="PIRSR" id="PIRSR615500-1"/>
    </source>
</evidence>
<evidence type="ECO:0000313" key="10">
    <source>
        <dbReference type="Proteomes" id="UP000316639"/>
    </source>
</evidence>
<dbReference type="EMBL" id="VOBR01000029">
    <property type="protein sequence ID" value="TWP46916.1"/>
    <property type="molecule type" value="Genomic_DNA"/>
</dbReference>
<dbReference type="InterPro" id="IPR023828">
    <property type="entry name" value="Peptidase_S8_Ser-AS"/>
</dbReference>
<dbReference type="SUPFAM" id="SSF52743">
    <property type="entry name" value="Subtilisin-like"/>
    <property type="match status" value="1"/>
</dbReference>
<evidence type="ECO:0000256" key="6">
    <source>
        <dbReference type="PROSITE-ProRule" id="PRU01240"/>
    </source>
</evidence>
<evidence type="ECO:0000256" key="7">
    <source>
        <dbReference type="SAM" id="SignalP"/>
    </source>
</evidence>
<dbReference type="GO" id="GO:0004252">
    <property type="term" value="F:serine-type endopeptidase activity"/>
    <property type="evidence" value="ECO:0007669"/>
    <property type="project" value="UniProtKB-UniRule"/>
</dbReference>
<dbReference type="InterPro" id="IPR022398">
    <property type="entry name" value="Peptidase_S8_His-AS"/>
</dbReference>
<dbReference type="AlphaFoldDB" id="A0A563EJ79"/>
<evidence type="ECO:0000256" key="4">
    <source>
        <dbReference type="ARBA" id="ARBA00022825"/>
    </source>
</evidence>
<dbReference type="PROSITE" id="PS51892">
    <property type="entry name" value="SUBTILASE"/>
    <property type="match status" value="1"/>
</dbReference>
<comment type="caution">
    <text evidence="9">The sequence shown here is derived from an EMBL/GenBank/DDBJ whole genome shotgun (WGS) entry which is preliminary data.</text>
</comment>
<dbReference type="PRINTS" id="PR00723">
    <property type="entry name" value="SUBTILISIN"/>
</dbReference>
<proteinExistence type="inferred from homology"/>
<dbReference type="InterPro" id="IPR050131">
    <property type="entry name" value="Peptidase_S8_subtilisin-like"/>
</dbReference>
<evidence type="ECO:0000259" key="8">
    <source>
        <dbReference type="Pfam" id="PF00082"/>
    </source>
</evidence>
<evidence type="ECO:0000256" key="2">
    <source>
        <dbReference type="ARBA" id="ARBA00022670"/>
    </source>
</evidence>
<dbReference type="Pfam" id="PF00082">
    <property type="entry name" value="Peptidase_S8"/>
    <property type="match status" value="1"/>
</dbReference>
<accession>A0A563EJ79</accession>
<keyword evidence="4 6" id="KW-0720">Serine protease</keyword>